<dbReference type="AlphaFoldDB" id="A0AAU7XW76"/>
<evidence type="ECO:0000256" key="1">
    <source>
        <dbReference type="SAM" id="Phobius"/>
    </source>
</evidence>
<accession>A0AAU7XW76</accession>
<dbReference type="RefSeq" id="WP_350446559.1">
    <property type="nucleotide sequence ID" value="NZ_CP158373.1"/>
</dbReference>
<feature type="transmembrane region" description="Helical" evidence="1">
    <location>
        <begin position="39"/>
        <end position="57"/>
    </location>
</feature>
<evidence type="ECO:0000313" key="2">
    <source>
        <dbReference type="EMBL" id="XBY62242.1"/>
    </source>
</evidence>
<protein>
    <recommendedName>
        <fullName evidence="3">ZIP family zinc transporter</fullName>
    </recommendedName>
</protein>
<keyword evidence="1" id="KW-1133">Transmembrane helix</keyword>
<gene>
    <name evidence="2" type="ORF">ABS648_20045</name>
</gene>
<evidence type="ECO:0008006" key="3">
    <source>
        <dbReference type="Google" id="ProtNLM"/>
    </source>
</evidence>
<reference evidence="2" key="1">
    <citation type="submission" date="2023-08" db="EMBL/GenBank/DDBJ databases">
        <title>Increased levels of nutrients transform a symbiont into a lethal pathobiont.</title>
        <authorList>
            <person name="Lachnit T."/>
            <person name="Ulrich L."/>
            <person name="Willmer F.M."/>
            <person name="Hasenbein T."/>
            <person name="Steiner L.X."/>
            <person name="Wolters M."/>
            <person name="Herbst E.M."/>
            <person name="Deines P."/>
        </authorList>
    </citation>
    <scope>NUCLEOTIDE SEQUENCE</scope>
    <source>
        <strain evidence="2">T3</strain>
    </source>
</reference>
<proteinExistence type="predicted"/>
<organism evidence="2">
    <name type="scientific">Pseudomonas solani</name>
    <dbReference type="NCBI Taxonomy" id="2731552"/>
    <lineage>
        <taxon>Bacteria</taxon>
        <taxon>Pseudomonadati</taxon>
        <taxon>Pseudomonadota</taxon>
        <taxon>Gammaproteobacteria</taxon>
        <taxon>Pseudomonadales</taxon>
        <taxon>Pseudomonadaceae</taxon>
        <taxon>Pseudomonas</taxon>
    </lineage>
</organism>
<dbReference type="EMBL" id="CP158373">
    <property type="protein sequence ID" value="XBY62242.1"/>
    <property type="molecule type" value="Genomic_DNA"/>
</dbReference>
<keyword evidence="1" id="KW-0472">Membrane</keyword>
<name>A0AAU7XW76_9PSED</name>
<feature type="transmembrane region" description="Helical" evidence="1">
    <location>
        <begin position="99"/>
        <end position="118"/>
    </location>
</feature>
<feature type="transmembrane region" description="Helical" evidence="1">
    <location>
        <begin position="224"/>
        <end position="242"/>
    </location>
</feature>
<feature type="transmembrane region" description="Helical" evidence="1">
    <location>
        <begin position="12"/>
        <end position="32"/>
    </location>
</feature>
<feature type="transmembrane region" description="Helical" evidence="1">
    <location>
        <begin position="165"/>
        <end position="184"/>
    </location>
</feature>
<keyword evidence="1" id="KW-0812">Transmembrane</keyword>
<sequence length="246" mass="25164">MQISTTLLAGFWGWLAASSLLLGAAIGFWVSLPKAVTASVMAYGSGVLIAALCFGQIPEAERLGGLGPTLAGMLAGGALFVLASQLLDRWEAHHRQRSGGVGSMVALLIAVGAFLDGIPESLGLGLGLLDGGEVSLLMLVAIFLSNLPEGLASAAGLREEKRSGLFVFGLWGVIVLLSGLAAMAGPGLMSDLPPAWLGFALAFSAGAVLCMLVDTLIPEAFESTHAWTGLITLAGFMTAFALDHLA</sequence>
<feature type="transmembrane region" description="Helical" evidence="1">
    <location>
        <begin position="196"/>
        <end position="217"/>
    </location>
</feature>
<feature type="transmembrane region" description="Helical" evidence="1">
    <location>
        <begin position="69"/>
        <end position="87"/>
    </location>
</feature>